<feature type="domain" description="TonB-dependent receptor plug" evidence="15">
    <location>
        <begin position="91"/>
        <end position="196"/>
    </location>
</feature>
<feature type="chain" id="PRO_5004740478" evidence="13">
    <location>
        <begin position="26"/>
        <end position="758"/>
    </location>
</feature>
<evidence type="ECO:0000256" key="2">
    <source>
        <dbReference type="ARBA" id="ARBA00022448"/>
    </source>
</evidence>
<dbReference type="HOGENOM" id="CLU_008287_18_5_5"/>
<evidence type="ECO:0000259" key="15">
    <source>
        <dbReference type="Pfam" id="PF07715"/>
    </source>
</evidence>
<evidence type="ECO:0000256" key="11">
    <source>
        <dbReference type="RuleBase" id="RU003357"/>
    </source>
</evidence>
<dbReference type="PANTHER" id="PTHR30069">
    <property type="entry name" value="TONB-DEPENDENT OUTER MEMBRANE RECEPTOR"/>
    <property type="match status" value="1"/>
</dbReference>
<evidence type="ECO:0000259" key="14">
    <source>
        <dbReference type="Pfam" id="PF00593"/>
    </source>
</evidence>
<evidence type="ECO:0000256" key="4">
    <source>
        <dbReference type="ARBA" id="ARBA00022692"/>
    </source>
</evidence>
<dbReference type="Gene3D" id="2.40.170.20">
    <property type="entry name" value="TonB-dependent receptor, beta-barrel domain"/>
    <property type="match status" value="1"/>
</dbReference>
<feature type="signal peptide" evidence="13">
    <location>
        <begin position="1"/>
        <end position="25"/>
    </location>
</feature>
<dbReference type="Gene3D" id="2.170.130.10">
    <property type="entry name" value="TonB-dependent receptor, plug domain"/>
    <property type="match status" value="1"/>
</dbReference>
<gene>
    <name evidence="16" type="ORF">W911_07135</name>
</gene>
<dbReference type="InterPro" id="IPR000531">
    <property type="entry name" value="Beta-barrel_TonB"/>
</dbReference>
<keyword evidence="9 10" id="KW-0998">Cell outer membrane</keyword>
<keyword evidence="7 10" id="KW-0472">Membrane</keyword>
<dbReference type="PANTHER" id="PTHR30069:SF29">
    <property type="entry name" value="HEMOGLOBIN AND HEMOGLOBIN-HAPTOGLOBIN-BINDING PROTEIN 1-RELATED"/>
    <property type="match status" value="1"/>
</dbReference>
<evidence type="ECO:0000313" key="16">
    <source>
        <dbReference type="EMBL" id="AHB48196.1"/>
    </source>
</evidence>
<comment type="similarity">
    <text evidence="10 11">Belongs to the TonB-dependent receptor family.</text>
</comment>
<keyword evidence="17" id="KW-1185">Reference proteome</keyword>
<evidence type="ECO:0000256" key="13">
    <source>
        <dbReference type="SAM" id="SignalP"/>
    </source>
</evidence>
<feature type="compositionally biased region" description="Polar residues" evidence="12">
    <location>
        <begin position="55"/>
        <end position="69"/>
    </location>
</feature>
<evidence type="ECO:0000256" key="8">
    <source>
        <dbReference type="ARBA" id="ARBA00023170"/>
    </source>
</evidence>
<keyword evidence="8 16" id="KW-0675">Receptor</keyword>
<dbReference type="InterPro" id="IPR037066">
    <property type="entry name" value="Plug_dom_sf"/>
</dbReference>
<dbReference type="InterPro" id="IPR012910">
    <property type="entry name" value="Plug_dom"/>
</dbReference>
<dbReference type="InterPro" id="IPR036942">
    <property type="entry name" value="Beta-barrel_TonB_sf"/>
</dbReference>
<proteinExistence type="inferred from homology"/>
<dbReference type="AlphaFoldDB" id="V5SBB1"/>
<dbReference type="GO" id="GO:0015344">
    <property type="term" value="F:siderophore uptake transmembrane transporter activity"/>
    <property type="evidence" value="ECO:0007669"/>
    <property type="project" value="TreeGrafter"/>
</dbReference>
<dbReference type="GO" id="GO:0044718">
    <property type="term" value="P:siderophore transmembrane transport"/>
    <property type="evidence" value="ECO:0007669"/>
    <property type="project" value="TreeGrafter"/>
</dbReference>
<organism evidence="16 17">
    <name type="scientific">Hyphomicrobium nitrativorans NL23</name>
    <dbReference type="NCBI Taxonomy" id="1029756"/>
    <lineage>
        <taxon>Bacteria</taxon>
        <taxon>Pseudomonadati</taxon>
        <taxon>Pseudomonadota</taxon>
        <taxon>Alphaproteobacteria</taxon>
        <taxon>Hyphomicrobiales</taxon>
        <taxon>Hyphomicrobiaceae</taxon>
        <taxon>Hyphomicrobium</taxon>
    </lineage>
</organism>
<evidence type="ECO:0000256" key="7">
    <source>
        <dbReference type="ARBA" id="ARBA00023136"/>
    </source>
</evidence>
<dbReference type="Proteomes" id="UP000018542">
    <property type="component" value="Chromosome"/>
</dbReference>
<evidence type="ECO:0000256" key="1">
    <source>
        <dbReference type="ARBA" id="ARBA00004571"/>
    </source>
</evidence>
<dbReference type="KEGG" id="hni:W911_07135"/>
<evidence type="ECO:0000256" key="3">
    <source>
        <dbReference type="ARBA" id="ARBA00022452"/>
    </source>
</evidence>
<keyword evidence="2 10" id="KW-0813">Transport</keyword>
<feature type="domain" description="TonB-dependent receptor-like beta-barrel" evidence="14">
    <location>
        <begin position="256"/>
        <end position="713"/>
    </location>
</feature>
<reference evidence="16 17" key="1">
    <citation type="journal article" date="2014" name="Genome Announc.">
        <title>Complete Genome Sequence of Hyphomicrobium nitrativorans Strain NL23, a Denitrifying Bacterium Isolated from Biofilm of a Methanol-Fed Denitrification System Treating Seawater at the Montreal Biodome.</title>
        <authorList>
            <person name="Martineau C."/>
            <person name="Villeneuve C."/>
            <person name="Mauffrey F."/>
            <person name="Villemur R."/>
        </authorList>
    </citation>
    <scope>NUCLEOTIDE SEQUENCE [LARGE SCALE GENOMIC DNA]</scope>
    <source>
        <strain evidence="16">NL23</strain>
    </source>
</reference>
<dbReference type="EMBL" id="CP006912">
    <property type="protein sequence ID" value="AHB48196.1"/>
    <property type="molecule type" value="Genomic_DNA"/>
</dbReference>
<protein>
    <submittedName>
        <fullName evidence="16">TonB-denpendent receptor</fullName>
    </submittedName>
</protein>
<evidence type="ECO:0000256" key="6">
    <source>
        <dbReference type="ARBA" id="ARBA00023077"/>
    </source>
</evidence>
<accession>V5SBB1</accession>
<keyword evidence="3 10" id="KW-1134">Transmembrane beta strand</keyword>
<dbReference type="SUPFAM" id="SSF56935">
    <property type="entry name" value="Porins"/>
    <property type="match status" value="1"/>
</dbReference>
<keyword evidence="5 13" id="KW-0732">Signal</keyword>
<dbReference type="Pfam" id="PF07715">
    <property type="entry name" value="Plug"/>
    <property type="match status" value="1"/>
</dbReference>
<dbReference type="InterPro" id="IPR039426">
    <property type="entry name" value="TonB-dep_rcpt-like"/>
</dbReference>
<dbReference type="PROSITE" id="PS52016">
    <property type="entry name" value="TONB_DEPENDENT_REC_3"/>
    <property type="match status" value="1"/>
</dbReference>
<dbReference type="STRING" id="1029756.W911_07135"/>
<dbReference type="PATRIC" id="fig|1029756.8.peg.1496"/>
<dbReference type="GO" id="GO:0009279">
    <property type="term" value="C:cell outer membrane"/>
    <property type="evidence" value="ECO:0007669"/>
    <property type="project" value="UniProtKB-SubCell"/>
</dbReference>
<name>V5SBB1_9HYPH</name>
<keyword evidence="4 10" id="KW-0812">Transmembrane</keyword>
<evidence type="ECO:0000256" key="10">
    <source>
        <dbReference type="PROSITE-ProRule" id="PRU01360"/>
    </source>
</evidence>
<evidence type="ECO:0000313" key="17">
    <source>
        <dbReference type="Proteomes" id="UP000018542"/>
    </source>
</evidence>
<sequence length="758" mass="82804">MTLYRMSALLALSVSVAALPQSLRAQELSLDEGESTIVLPGIDVEQAASPARKAGSQQTRNPQRQSGPSASAVASDELVITPGGRPEARGKVAGTVQVIDRGIIERSTSQSVTELLRENAVGFFSEWTPGQTSINMRGAATDGQGKDFRSQVLVLINGHRAGTANLSKLSLADVDRIEVVRGPASVVYGSQNLGGVINIIMKTGRSAPGTLVEGRVGSWDLYQGKVQHGGTSGGVDYYAGVSGGMRDDYHSGKGGGHMENTDWDRRGATGSLGYQINPNHRLEFNARTDGVYDVGFRGSAANHFARDDRSNKSADASYYGRTSDGVFNWFLQSYIVEDVDNFKWASPSSAGTSLDHNRRELDIFGTRVQPRVRPWEGHELLLGWDWEQSTLRSERVRVGLGGAPIGQVPPQDNNQTDRVHGFYFEDSQSFFNDVLGLRGGMRYTTGTTSFDPTPHYRDQVNTSQDYDALTYSFGGTLAITEGIILRAGTSTGFRAPTATELAAATTNLNGTRAFGNPNLDPETNEQIEVGANISGWLGTIDLALFQNVISDRITTRQRPGVAPQTSDYINNPGDIEVRGIEIGFDANLMRLIGTEQSTWRWNLFSNGYYHFDMVDKGAPATANTDKVQRMYEYETSIGTRFGQSGAGVRDWSLQIVGLLRGPMWYDTEEALLIPLGEPRNTFIHRKDPFWVWNIRGDIELTEGLKLFAGVNNLFDVNEHPIFIATDTQPCIANPASQNGGCGTSMPGREFVAGLQWRW</sequence>
<comment type="subcellular location">
    <subcellularLocation>
        <location evidence="1 10">Cell outer membrane</location>
        <topology evidence="1 10">Multi-pass membrane protein</topology>
    </subcellularLocation>
</comment>
<feature type="region of interest" description="Disordered" evidence="12">
    <location>
        <begin position="48"/>
        <end position="91"/>
    </location>
</feature>
<evidence type="ECO:0000256" key="5">
    <source>
        <dbReference type="ARBA" id="ARBA00022729"/>
    </source>
</evidence>
<dbReference type="CDD" id="cd01347">
    <property type="entry name" value="ligand_gated_channel"/>
    <property type="match status" value="1"/>
</dbReference>
<evidence type="ECO:0000256" key="9">
    <source>
        <dbReference type="ARBA" id="ARBA00023237"/>
    </source>
</evidence>
<evidence type="ECO:0000256" key="12">
    <source>
        <dbReference type="SAM" id="MobiDB-lite"/>
    </source>
</evidence>
<dbReference type="Pfam" id="PF00593">
    <property type="entry name" value="TonB_dep_Rec_b-barrel"/>
    <property type="match status" value="1"/>
</dbReference>
<keyword evidence="6 11" id="KW-0798">TonB box</keyword>
<dbReference type="RefSeq" id="WP_023786815.1">
    <property type="nucleotide sequence ID" value="NC_022997.1"/>
</dbReference>